<dbReference type="AlphaFoldDB" id="A0A0E0SPI3"/>
<reference evidence="3 4" key="2">
    <citation type="journal article" date="2010" name="Nature">
        <title>Comparative genomics reveals mobile pathogenicity chromosomes in Fusarium.</title>
        <authorList>
            <person name="Ma L.J."/>
            <person name="van der Does H.C."/>
            <person name="Borkovich K.A."/>
            <person name="Coleman J.J."/>
            <person name="Daboussi M.J."/>
            <person name="Di Pietro A."/>
            <person name="Dufresne M."/>
            <person name="Freitag M."/>
            <person name="Grabherr M."/>
            <person name="Henrissat B."/>
            <person name="Houterman P.M."/>
            <person name="Kang S."/>
            <person name="Shim W.B."/>
            <person name="Woloshuk C."/>
            <person name="Xie X."/>
            <person name="Xu J.R."/>
            <person name="Antoniw J."/>
            <person name="Baker S.E."/>
            <person name="Bluhm B.H."/>
            <person name="Breakspear A."/>
            <person name="Brown D.W."/>
            <person name="Butchko R.A."/>
            <person name="Chapman S."/>
            <person name="Coulson R."/>
            <person name="Coutinho P.M."/>
            <person name="Danchin E.G."/>
            <person name="Diener A."/>
            <person name="Gale L.R."/>
            <person name="Gardiner D.M."/>
            <person name="Goff S."/>
            <person name="Hammond-Kosack K.E."/>
            <person name="Hilburn K."/>
            <person name="Hua-Van A."/>
            <person name="Jonkers W."/>
            <person name="Kazan K."/>
            <person name="Kodira C.D."/>
            <person name="Koehrsen M."/>
            <person name="Kumar L."/>
            <person name="Lee Y.H."/>
            <person name="Li L."/>
            <person name="Manners J.M."/>
            <person name="Miranda-Saavedra D."/>
            <person name="Mukherjee M."/>
            <person name="Park G."/>
            <person name="Park J."/>
            <person name="Park S.Y."/>
            <person name="Proctor R.H."/>
            <person name="Regev A."/>
            <person name="Ruiz-Roldan M.C."/>
            <person name="Sain D."/>
            <person name="Sakthikumar S."/>
            <person name="Sykes S."/>
            <person name="Schwartz D.C."/>
            <person name="Turgeon B.G."/>
            <person name="Wapinski I."/>
            <person name="Yoder O."/>
            <person name="Young S."/>
            <person name="Zeng Q."/>
            <person name="Zhou S."/>
            <person name="Galagan J."/>
            <person name="Cuomo C.A."/>
            <person name="Kistler H.C."/>
            <person name="Rep M."/>
        </authorList>
    </citation>
    <scope>GENOME REANNOTATION</scope>
    <source>
        <strain evidence="4">ATCC MYA-4620 / CBS 123657 / FGSC 9075 / NRRL 31084 / PH-1</strain>
        <strain evidence="3">PH-1 / ATCC MYA-4620 / FGSC 9075 / NRRL 31084</strain>
    </source>
</reference>
<reference evidence="2 4" key="4">
    <citation type="journal article" date="2015" name="BMC Genomics">
        <title>The completed genome sequence of the pathogenic ascomycete fungus Fusarium graminearum.</title>
        <authorList>
            <person name="King R."/>
            <person name="Urban M."/>
            <person name="Hammond-Kosack M.C."/>
            <person name="Hassani-Pak K."/>
            <person name="Hammond-Kosack K.E."/>
        </authorList>
    </citation>
    <scope>NUCLEOTIDE SEQUENCE [LARGE SCALE GENOMIC DNA]</scope>
    <source>
        <strain evidence="4">ATCC MYA-4620 / CBS 123657 / FGSC 9075 / NRRL 31084 / PH-1</strain>
        <strain evidence="2">PH-1</strain>
    </source>
</reference>
<feature type="region of interest" description="Disordered" evidence="1">
    <location>
        <begin position="64"/>
        <end position="90"/>
    </location>
</feature>
<evidence type="ECO:0000313" key="4">
    <source>
        <dbReference type="Proteomes" id="UP000070720"/>
    </source>
</evidence>
<dbReference type="Proteomes" id="UP000070720">
    <property type="component" value="Chromosome 3"/>
</dbReference>
<dbReference type="EMBL" id="HG970334">
    <property type="protein sequence ID" value="CEF88346.1"/>
    <property type="molecule type" value="Genomic_DNA"/>
</dbReference>
<dbReference type="EnsemblFungi" id="CEF88346">
    <property type="protein sequence ID" value="CEF88346"/>
    <property type="gene ID" value="FGRRES_15284"/>
</dbReference>
<keyword evidence="4" id="KW-1185">Reference proteome</keyword>
<feature type="compositionally biased region" description="Acidic residues" evidence="1">
    <location>
        <begin position="73"/>
        <end position="82"/>
    </location>
</feature>
<accession>A0A0E0SPI3</accession>
<reference key="3">
    <citation type="submission" date="2014-02" db="EMBL/GenBank/DDBJ databases">
        <title>A revised Fusarium graminearum genomic reference sequence using whole shotgun re-sequencing.</title>
        <authorList>
            <person name="King R."/>
            <person name="Urban M."/>
            <person name="Hassani-Pak K."/>
            <person name="Hammond-Kosack K."/>
        </authorList>
    </citation>
    <scope>NUCLEOTIDE SEQUENCE</scope>
    <source>
        <strain>PH-1</strain>
    </source>
</reference>
<sequence>MASLAVAMSVSSVSQTSIARLLRQKQQDPRVRWSIVVSCWRTLCLDDDTERQRISDSISESNYSVSVGGYADPDPEPPEPDLTDLNGVLN</sequence>
<dbReference type="VEuPathDB" id="FungiDB:FGRAMPH1_01G17311"/>
<evidence type="ECO:0000313" key="3">
    <source>
        <dbReference type="EnsemblFungi" id="CEF88346"/>
    </source>
</evidence>
<evidence type="ECO:0000256" key="1">
    <source>
        <dbReference type="SAM" id="MobiDB-lite"/>
    </source>
</evidence>
<organism evidence="3">
    <name type="scientific">Gibberella zeae (strain ATCC MYA-4620 / CBS 123657 / FGSC 9075 / NRRL 31084 / PH-1)</name>
    <name type="common">Wheat head blight fungus</name>
    <name type="synonym">Fusarium graminearum</name>
    <dbReference type="NCBI Taxonomy" id="229533"/>
    <lineage>
        <taxon>Eukaryota</taxon>
        <taxon>Fungi</taxon>
        <taxon>Dikarya</taxon>
        <taxon>Ascomycota</taxon>
        <taxon>Pezizomycotina</taxon>
        <taxon>Sordariomycetes</taxon>
        <taxon>Hypocreomycetidae</taxon>
        <taxon>Hypocreales</taxon>
        <taxon>Nectriaceae</taxon>
        <taxon>Fusarium</taxon>
    </lineage>
</organism>
<protein>
    <submittedName>
        <fullName evidence="2">Chromosome 3, complete genome</fullName>
    </submittedName>
</protein>
<reference evidence="3" key="5">
    <citation type="submission" date="2017-01" db="UniProtKB">
        <authorList>
            <consortium name="EnsemblFungi"/>
        </authorList>
    </citation>
    <scope>IDENTIFICATION</scope>
    <source>
        <strain evidence="3">PH-1 / ATCC MYA-4620 / FGSC 9075 / NRRL 31084</strain>
    </source>
</reference>
<gene>
    <name evidence="2" type="ORF">FGRAMPH1_01T17311</name>
</gene>
<reference evidence="3 4" key="1">
    <citation type="journal article" date="2007" name="Science">
        <title>The Fusarium graminearum genome reveals a link between localized polymorphism and pathogen specialization.</title>
        <authorList>
            <person name="Cuomo C.A."/>
            <person name="Gueldener U."/>
            <person name="Xu J.-R."/>
            <person name="Trail F."/>
            <person name="Turgeon B.G."/>
            <person name="Di Pietro A."/>
            <person name="Walton J.D."/>
            <person name="Ma L.-J."/>
            <person name="Baker S.E."/>
            <person name="Rep M."/>
            <person name="Adam G."/>
            <person name="Antoniw J."/>
            <person name="Baldwin T."/>
            <person name="Calvo S.E."/>
            <person name="Chang Y.-L."/>
            <person name="DeCaprio D."/>
            <person name="Gale L.R."/>
            <person name="Gnerre S."/>
            <person name="Goswami R.S."/>
            <person name="Hammond-Kosack K."/>
            <person name="Harris L.J."/>
            <person name="Hilburn K."/>
            <person name="Kennell J.C."/>
            <person name="Kroken S."/>
            <person name="Magnuson J.K."/>
            <person name="Mannhaupt G."/>
            <person name="Mauceli E.W."/>
            <person name="Mewes H.-W."/>
            <person name="Mitterbauer R."/>
            <person name="Muehlbauer G."/>
            <person name="Muensterkoetter M."/>
            <person name="Nelson D."/>
            <person name="O'Donnell K."/>
            <person name="Ouellet T."/>
            <person name="Qi W."/>
            <person name="Quesneville H."/>
            <person name="Roncero M.I.G."/>
            <person name="Seong K.-Y."/>
            <person name="Tetko I.V."/>
            <person name="Urban M."/>
            <person name="Waalwijk C."/>
            <person name="Ward T.J."/>
            <person name="Yao J."/>
            <person name="Birren B.W."/>
            <person name="Kistler H.C."/>
        </authorList>
    </citation>
    <scope>NUCLEOTIDE SEQUENCE [LARGE SCALE GENOMIC DNA]</scope>
    <source>
        <strain evidence="4">ATCC MYA-4620 / CBS 123657 / FGSC 9075 / NRRL 31084 / PH-1</strain>
        <strain evidence="3">PH-1 / ATCC MYA-4620 / FGSC 9075 / NRRL 31084</strain>
    </source>
</reference>
<dbReference type="InParanoid" id="A0A0E0SPI3"/>
<name>A0A0E0SPI3_GIBZE</name>
<evidence type="ECO:0000313" key="2">
    <source>
        <dbReference type="EMBL" id="CEF88346.1"/>
    </source>
</evidence>
<proteinExistence type="predicted"/>